<evidence type="ECO:0008006" key="2">
    <source>
        <dbReference type="Google" id="ProtNLM"/>
    </source>
</evidence>
<name>A0A3B0ULG8_9ZZZZ</name>
<dbReference type="NCBIfam" id="TIGR04256">
    <property type="entry name" value="GxxExxY"/>
    <property type="match status" value="1"/>
</dbReference>
<evidence type="ECO:0000313" key="1">
    <source>
        <dbReference type="EMBL" id="VAW31598.1"/>
    </source>
</evidence>
<sequence>GALVYELQKSGFAVARQQIVQVFYREEVVGTHRLDLVVEGKIILELKAVADLQPIFKQQVRSYLKASGLKLGILINFGTKRIQSTRIAN</sequence>
<reference evidence="1" key="1">
    <citation type="submission" date="2018-06" db="EMBL/GenBank/DDBJ databases">
        <authorList>
            <person name="Zhirakovskaya E."/>
        </authorList>
    </citation>
    <scope>NUCLEOTIDE SEQUENCE</scope>
</reference>
<gene>
    <name evidence="1" type="ORF">MNBD_CHLOROFLEXI01-2732</name>
</gene>
<dbReference type="EMBL" id="UOEU01000256">
    <property type="protein sequence ID" value="VAW31598.1"/>
    <property type="molecule type" value="Genomic_DNA"/>
</dbReference>
<organism evidence="1">
    <name type="scientific">hydrothermal vent metagenome</name>
    <dbReference type="NCBI Taxonomy" id="652676"/>
    <lineage>
        <taxon>unclassified sequences</taxon>
        <taxon>metagenomes</taxon>
        <taxon>ecological metagenomes</taxon>
    </lineage>
</organism>
<dbReference type="Pfam" id="PF13366">
    <property type="entry name" value="PDDEXK_3"/>
    <property type="match status" value="1"/>
</dbReference>
<dbReference type="AlphaFoldDB" id="A0A3B0ULG8"/>
<proteinExistence type="predicted"/>
<feature type="non-terminal residue" evidence="1">
    <location>
        <position position="1"/>
    </location>
</feature>
<accession>A0A3B0ULG8</accession>
<dbReference type="InterPro" id="IPR026350">
    <property type="entry name" value="GxxExxY"/>
</dbReference>
<protein>
    <recommendedName>
        <fullName evidence="2">GxxExxY protein</fullName>
    </recommendedName>
</protein>